<dbReference type="CDD" id="cd00392">
    <property type="entry name" value="Ribosomal_L13"/>
    <property type="match status" value="1"/>
</dbReference>
<dbReference type="FunFam" id="3.90.1180.10:FF:000002">
    <property type="entry name" value="60S ribosomal protein L16"/>
    <property type="match status" value="1"/>
</dbReference>
<evidence type="ECO:0000256" key="1">
    <source>
        <dbReference type="ARBA" id="ARBA00006227"/>
    </source>
</evidence>
<dbReference type="InterPro" id="IPR005755">
    <property type="entry name" value="Ribosomal_uL13_euk/arc"/>
</dbReference>
<dbReference type="PANTHER" id="PTHR11545:SF3">
    <property type="entry name" value="LARGE RIBOSOMAL SUBUNIT PROTEIN UL13"/>
    <property type="match status" value="1"/>
</dbReference>
<evidence type="ECO:0000256" key="2">
    <source>
        <dbReference type="ARBA" id="ARBA00022980"/>
    </source>
</evidence>
<dbReference type="Gene3D" id="3.90.1180.10">
    <property type="entry name" value="Ribosomal protein L13"/>
    <property type="match status" value="1"/>
</dbReference>
<dbReference type="PROSITE" id="PS00783">
    <property type="entry name" value="RIBOSOMAL_L13"/>
    <property type="match status" value="1"/>
</dbReference>
<evidence type="ECO:0000256" key="4">
    <source>
        <dbReference type="ARBA" id="ARBA00035201"/>
    </source>
</evidence>
<evidence type="ECO:0000313" key="8">
    <source>
        <dbReference type="Proteomes" id="UP000242913"/>
    </source>
</evidence>
<organism evidence="7 8">
    <name type="scientific">Onchocerca flexuosa</name>
    <dbReference type="NCBI Taxonomy" id="387005"/>
    <lineage>
        <taxon>Eukaryota</taxon>
        <taxon>Metazoa</taxon>
        <taxon>Ecdysozoa</taxon>
        <taxon>Nematoda</taxon>
        <taxon>Chromadorea</taxon>
        <taxon>Rhabditida</taxon>
        <taxon>Spirurina</taxon>
        <taxon>Spiruromorpha</taxon>
        <taxon>Filarioidea</taxon>
        <taxon>Onchocercidae</taxon>
        <taxon>Onchocerca</taxon>
    </lineage>
</organism>
<reference evidence="7 8" key="1">
    <citation type="submission" date="2015-12" db="EMBL/GenBank/DDBJ databases">
        <title>Draft genome of the nematode, Onchocerca flexuosa.</title>
        <authorList>
            <person name="Mitreva M."/>
        </authorList>
    </citation>
    <scope>NUCLEOTIDE SEQUENCE [LARGE SCALE GENOMIC DNA]</scope>
    <source>
        <strain evidence="7">Red Deer</strain>
    </source>
</reference>
<dbReference type="PANTHER" id="PTHR11545">
    <property type="entry name" value="RIBOSOMAL PROTEIN L13"/>
    <property type="match status" value="1"/>
</dbReference>
<accession>A0A238BJR9</accession>
<evidence type="ECO:0000256" key="6">
    <source>
        <dbReference type="RuleBase" id="RU003877"/>
    </source>
</evidence>
<evidence type="ECO:0000256" key="3">
    <source>
        <dbReference type="ARBA" id="ARBA00023274"/>
    </source>
</evidence>
<name>A0A238BJR9_9BILA</name>
<dbReference type="Proteomes" id="UP000242913">
    <property type="component" value="Unassembled WGS sequence"/>
</dbReference>
<dbReference type="AlphaFoldDB" id="A0A238BJR9"/>
<dbReference type="GO" id="GO:0006412">
    <property type="term" value="P:translation"/>
    <property type="evidence" value="ECO:0007669"/>
    <property type="project" value="InterPro"/>
</dbReference>
<dbReference type="Gene3D" id="6.10.250.3250">
    <property type="match status" value="1"/>
</dbReference>
<dbReference type="InterPro" id="IPR023563">
    <property type="entry name" value="Ribosomal_uL13_CS"/>
</dbReference>
<dbReference type="SUPFAM" id="SSF52161">
    <property type="entry name" value="Ribosomal protein L13"/>
    <property type="match status" value="1"/>
</dbReference>
<keyword evidence="2 6" id="KW-0689">Ribosomal protein</keyword>
<dbReference type="OrthoDB" id="1882297at2759"/>
<keyword evidence="3 6" id="KW-0687">Ribonucleoprotein</keyword>
<comment type="similarity">
    <text evidence="1 6">Belongs to the universal ribosomal protein uL13 family.</text>
</comment>
<dbReference type="InterPro" id="IPR036899">
    <property type="entry name" value="Ribosomal_uL13_sf"/>
</dbReference>
<dbReference type="GO" id="GO:0022625">
    <property type="term" value="C:cytosolic large ribosomal subunit"/>
    <property type="evidence" value="ECO:0007669"/>
    <property type="project" value="TreeGrafter"/>
</dbReference>
<dbReference type="NCBIfam" id="TIGR01077">
    <property type="entry name" value="L13_A_E"/>
    <property type="match status" value="1"/>
</dbReference>
<dbReference type="Pfam" id="PF00572">
    <property type="entry name" value="Ribosomal_L13"/>
    <property type="match status" value="1"/>
</dbReference>
<dbReference type="FunFam" id="6.10.250.3250:FF:000001">
    <property type="entry name" value="60S ribosomal protein L13a"/>
    <property type="match status" value="1"/>
</dbReference>
<gene>
    <name evidence="7" type="ORF">X798_07710</name>
</gene>
<sequence>MGLIDKPIIIDGKDHLLGRLASVIAKQLLLGQKIVVVRCEDIAISGNFHRSKLKFMSFLRKRCNVKPARGPYHFRAPSRIFWRTVRGMLPHKTHRGKAALLRLKAFDGIPQPYDRVKRQVHPAALRHLALKPRRKYCTVGRLAHEVGWQYRDVVAKLEAKRKLKSAAFYQHKKMKSKLLTEALKSEVVKNSPYQKLIESYGYHLLDEKAFDCNIIVIKCDDLSSPAFLQLCIVDYALKKNMKVVYISATRSMLAFKTVANKMMIRLSGKLKFLLMSQFLPNGFINDNDNTFFAYLLEEINKQIDENDKEVFIICDNFAVFCDFTSTSSHILTFIRRLQQFRKNLEIKLVLTFQSKDQICNIILHESDIIIRIKRVGNGFAKDITGQLCVMEHNGKAPYTENIFNYHLSDRSARLFLPGMSRPEL</sequence>
<dbReference type="HAMAP" id="MF_01366">
    <property type="entry name" value="Ribosomal_uL13"/>
    <property type="match status" value="1"/>
</dbReference>
<protein>
    <recommendedName>
        <fullName evidence="4">Large ribosomal subunit protein uL13</fullName>
    </recommendedName>
    <alternativeName>
        <fullName evidence="5">60S ribosomal protein L13a</fullName>
    </alternativeName>
</protein>
<dbReference type="Gene3D" id="3.40.50.300">
    <property type="entry name" value="P-loop containing nucleotide triphosphate hydrolases"/>
    <property type="match status" value="1"/>
</dbReference>
<dbReference type="InterPro" id="IPR027417">
    <property type="entry name" value="P-loop_NTPase"/>
</dbReference>
<proteinExistence type="inferred from homology"/>
<dbReference type="GO" id="GO:0003735">
    <property type="term" value="F:structural constituent of ribosome"/>
    <property type="evidence" value="ECO:0007669"/>
    <property type="project" value="InterPro"/>
</dbReference>
<evidence type="ECO:0000313" key="7">
    <source>
        <dbReference type="EMBL" id="OZC05274.1"/>
    </source>
</evidence>
<dbReference type="GO" id="GO:0003729">
    <property type="term" value="F:mRNA binding"/>
    <property type="evidence" value="ECO:0007669"/>
    <property type="project" value="TreeGrafter"/>
</dbReference>
<dbReference type="EMBL" id="KZ271524">
    <property type="protein sequence ID" value="OZC05274.1"/>
    <property type="molecule type" value="Genomic_DNA"/>
</dbReference>
<keyword evidence="8" id="KW-1185">Reference proteome</keyword>
<dbReference type="InterPro" id="IPR005822">
    <property type="entry name" value="Ribosomal_uL13"/>
</dbReference>
<dbReference type="GO" id="GO:0017148">
    <property type="term" value="P:negative regulation of translation"/>
    <property type="evidence" value="ECO:0007669"/>
    <property type="project" value="TreeGrafter"/>
</dbReference>
<evidence type="ECO:0000256" key="5">
    <source>
        <dbReference type="ARBA" id="ARBA00035367"/>
    </source>
</evidence>